<dbReference type="SUPFAM" id="SSF53822">
    <property type="entry name" value="Periplasmic binding protein-like I"/>
    <property type="match status" value="1"/>
</dbReference>
<accession>A0A7C5VWF3</accession>
<dbReference type="PANTHER" id="PTHR30146">
    <property type="entry name" value="LACI-RELATED TRANSCRIPTIONAL REPRESSOR"/>
    <property type="match status" value="1"/>
</dbReference>
<evidence type="ECO:0000256" key="2">
    <source>
        <dbReference type="ARBA" id="ARBA00023125"/>
    </source>
</evidence>
<evidence type="ECO:0000256" key="3">
    <source>
        <dbReference type="ARBA" id="ARBA00023163"/>
    </source>
</evidence>
<evidence type="ECO:0000256" key="1">
    <source>
        <dbReference type="ARBA" id="ARBA00023015"/>
    </source>
</evidence>
<dbReference type="PANTHER" id="PTHR30146:SF109">
    <property type="entry name" value="HTH-TYPE TRANSCRIPTIONAL REGULATOR GALS"/>
    <property type="match status" value="1"/>
</dbReference>
<dbReference type="Gene3D" id="3.40.50.2300">
    <property type="match status" value="1"/>
</dbReference>
<sequence length="92" mass="9735">MLRAARELGLDVPRDLAVVGYHDSEIAELLGLTTVRVPIRAIGHRAAQLLLEHLSGRLAPGELAVEWVTPELVVRRSCGAQGTDAGVGSASE</sequence>
<keyword evidence="2" id="KW-0238">DNA-binding</keyword>
<evidence type="ECO:0000259" key="4">
    <source>
        <dbReference type="Pfam" id="PF13377"/>
    </source>
</evidence>
<keyword evidence="3" id="KW-0804">Transcription</keyword>
<reference evidence="5" key="1">
    <citation type="journal article" date="2020" name="mSystems">
        <title>Genome- and Community-Level Interaction Insights into Carbon Utilization and Element Cycling Functions of Hydrothermarchaeota in Hydrothermal Sediment.</title>
        <authorList>
            <person name="Zhou Z."/>
            <person name="Liu Y."/>
            <person name="Xu W."/>
            <person name="Pan J."/>
            <person name="Luo Z.H."/>
            <person name="Li M."/>
        </authorList>
    </citation>
    <scope>NUCLEOTIDE SEQUENCE [LARGE SCALE GENOMIC DNA]</scope>
    <source>
        <strain evidence="5">SpSt-1065</strain>
    </source>
</reference>
<dbReference type="GO" id="GO:0000976">
    <property type="term" value="F:transcription cis-regulatory region binding"/>
    <property type="evidence" value="ECO:0007669"/>
    <property type="project" value="TreeGrafter"/>
</dbReference>
<dbReference type="EMBL" id="DRWX01000064">
    <property type="protein sequence ID" value="HHM95837.1"/>
    <property type="molecule type" value="Genomic_DNA"/>
</dbReference>
<dbReference type="Pfam" id="PF13377">
    <property type="entry name" value="Peripla_BP_3"/>
    <property type="match status" value="1"/>
</dbReference>
<dbReference type="GO" id="GO:0003700">
    <property type="term" value="F:DNA-binding transcription factor activity"/>
    <property type="evidence" value="ECO:0007669"/>
    <property type="project" value="TreeGrafter"/>
</dbReference>
<dbReference type="InterPro" id="IPR046335">
    <property type="entry name" value="LacI/GalR-like_sensor"/>
</dbReference>
<feature type="domain" description="Transcriptional regulator LacI/GalR-like sensor" evidence="4">
    <location>
        <begin position="2"/>
        <end position="78"/>
    </location>
</feature>
<dbReference type="InterPro" id="IPR028082">
    <property type="entry name" value="Peripla_BP_I"/>
</dbReference>
<keyword evidence="1" id="KW-0805">Transcription regulation</keyword>
<protein>
    <submittedName>
        <fullName evidence="5">LacI family transcriptional regulator</fullName>
    </submittedName>
</protein>
<comment type="caution">
    <text evidence="5">The sequence shown here is derived from an EMBL/GenBank/DDBJ whole genome shotgun (WGS) entry which is preliminary data.</text>
</comment>
<name>A0A7C5VWF3_THERO</name>
<proteinExistence type="predicted"/>
<dbReference type="AlphaFoldDB" id="A0A7C5VWF3"/>
<evidence type="ECO:0000313" key="5">
    <source>
        <dbReference type="EMBL" id="HHM95837.1"/>
    </source>
</evidence>
<organism evidence="5">
    <name type="scientific">Thermomicrobium roseum</name>
    <dbReference type="NCBI Taxonomy" id="500"/>
    <lineage>
        <taxon>Bacteria</taxon>
        <taxon>Pseudomonadati</taxon>
        <taxon>Thermomicrobiota</taxon>
        <taxon>Thermomicrobia</taxon>
        <taxon>Thermomicrobiales</taxon>
        <taxon>Thermomicrobiaceae</taxon>
        <taxon>Thermomicrobium</taxon>
    </lineage>
</organism>
<gene>
    <name evidence="5" type="ORF">ENM21_01265</name>
</gene>